<dbReference type="PROSITE" id="PS01124">
    <property type="entry name" value="HTH_ARAC_FAMILY_2"/>
    <property type="match status" value="1"/>
</dbReference>
<dbReference type="Gene3D" id="1.10.10.60">
    <property type="entry name" value="Homeodomain-like"/>
    <property type="match status" value="1"/>
</dbReference>
<evidence type="ECO:0000313" key="5">
    <source>
        <dbReference type="Proteomes" id="UP000254400"/>
    </source>
</evidence>
<gene>
    <name evidence="4" type="ORF">NCTC10343_00533</name>
</gene>
<dbReference type="Pfam" id="PF12833">
    <property type="entry name" value="HTH_18"/>
    <property type="match status" value="1"/>
</dbReference>
<dbReference type="InterPro" id="IPR009594">
    <property type="entry name" value="Tscrpt_reg_HTH_AraC_N"/>
</dbReference>
<name>A0A378XP10_PAEPO</name>
<evidence type="ECO:0000313" key="4">
    <source>
        <dbReference type="EMBL" id="SUA63016.1"/>
    </source>
</evidence>
<feature type="domain" description="HTH araC/xylS-type" evidence="3">
    <location>
        <begin position="190"/>
        <end position="288"/>
    </location>
</feature>
<organism evidence="4 5">
    <name type="scientific">Paenibacillus polymyxa</name>
    <name type="common">Bacillus polymyxa</name>
    <dbReference type="NCBI Taxonomy" id="1406"/>
    <lineage>
        <taxon>Bacteria</taxon>
        <taxon>Bacillati</taxon>
        <taxon>Bacillota</taxon>
        <taxon>Bacilli</taxon>
        <taxon>Bacillales</taxon>
        <taxon>Paenibacillaceae</taxon>
        <taxon>Paenibacillus</taxon>
    </lineage>
</organism>
<dbReference type="SUPFAM" id="SSF46689">
    <property type="entry name" value="Homeodomain-like"/>
    <property type="match status" value="2"/>
</dbReference>
<dbReference type="Proteomes" id="UP000254400">
    <property type="component" value="Unassembled WGS sequence"/>
</dbReference>
<sequence length="303" mass="33908">MNQLITELAKQIARHTSTDGLHQTAIPELCFRRTSAETEPTHTLNMPSLYVIAQGSKTVTFVGESFICDSSSYMVASVHLPVIGKITHASPQLPYLSLQLTLSPDVIIDISKKSSSQKKGDTGRGILVNPSTSFLLDAILRLVNLLDSPTDIEILAPLYIREIFYRVLEGEQGALLRQFAVIGSYAQGISNAIHVINRDYSEQLVIEELAKKVNMNPTTFHKHFKRVTGMSPLQYQKIIRLQSARRLMLKEGYDAATAGFRVGYESPSQFNREYARLFGRPPMRDISHLRDIEFNIGSALNNK</sequence>
<evidence type="ECO:0000259" key="3">
    <source>
        <dbReference type="PROSITE" id="PS01124"/>
    </source>
</evidence>
<evidence type="ECO:0000256" key="1">
    <source>
        <dbReference type="ARBA" id="ARBA00023015"/>
    </source>
</evidence>
<reference evidence="4 5" key="1">
    <citation type="submission" date="2018-06" db="EMBL/GenBank/DDBJ databases">
        <authorList>
            <consortium name="Pathogen Informatics"/>
            <person name="Doyle S."/>
        </authorList>
    </citation>
    <scope>NUCLEOTIDE SEQUENCE [LARGE SCALE GENOMIC DNA]</scope>
    <source>
        <strain evidence="4 5">NCTC10343</strain>
    </source>
</reference>
<keyword evidence="1" id="KW-0805">Transcription regulation</keyword>
<protein>
    <submittedName>
        <fullName evidence="4">AraC family transcriptional regulator</fullName>
    </submittedName>
</protein>
<proteinExistence type="predicted"/>
<dbReference type="SMART" id="SM00342">
    <property type="entry name" value="HTH_ARAC"/>
    <property type="match status" value="1"/>
</dbReference>
<dbReference type="PANTHER" id="PTHR43436:SF1">
    <property type="entry name" value="TRANSCRIPTIONAL REGULATORY PROTEIN"/>
    <property type="match status" value="1"/>
</dbReference>
<dbReference type="PANTHER" id="PTHR43436">
    <property type="entry name" value="ARAC-FAMILY TRANSCRIPTIONAL REGULATOR"/>
    <property type="match status" value="1"/>
</dbReference>
<dbReference type="GO" id="GO:0003700">
    <property type="term" value="F:DNA-binding transcription factor activity"/>
    <property type="evidence" value="ECO:0007669"/>
    <property type="project" value="InterPro"/>
</dbReference>
<dbReference type="GeneID" id="93349356"/>
<dbReference type="InterPro" id="IPR018060">
    <property type="entry name" value="HTH_AraC"/>
</dbReference>
<dbReference type="RefSeq" id="WP_019685991.1">
    <property type="nucleotide sequence ID" value="NZ_CP036496.1"/>
</dbReference>
<dbReference type="EMBL" id="UGSC01000001">
    <property type="protein sequence ID" value="SUA63016.1"/>
    <property type="molecule type" value="Genomic_DNA"/>
</dbReference>
<dbReference type="InterPro" id="IPR009057">
    <property type="entry name" value="Homeodomain-like_sf"/>
</dbReference>
<evidence type="ECO:0000256" key="2">
    <source>
        <dbReference type="ARBA" id="ARBA00023163"/>
    </source>
</evidence>
<dbReference type="Pfam" id="PF06719">
    <property type="entry name" value="AraC_N"/>
    <property type="match status" value="1"/>
</dbReference>
<dbReference type="AlphaFoldDB" id="A0A378XP10"/>
<accession>A0A378XP10</accession>
<dbReference type="GO" id="GO:0043565">
    <property type="term" value="F:sequence-specific DNA binding"/>
    <property type="evidence" value="ECO:0007669"/>
    <property type="project" value="InterPro"/>
</dbReference>
<keyword evidence="2" id="KW-0804">Transcription</keyword>